<keyword evidence="1" id="KW-1133">Transmembrane helix</keyword>
<evidence type="ECO:0000313" key="3">
    <source>
        <dbReference type="EMBL" id="KAB8184634.1"/>
    </source>
</evidence>
<sequence>MWLTVLLSFFAGVFAANATPHFVKGITKEGFPTPFGYGPLVNVVAGWGMYLFAAALTATAGVGAHPLPAAVAGAVGVLVMAVFHARVGAFGKKPPTAE</sequence>
<evidence type="ECO:0000313" key="4">
    <source>
        <dbReference type="Proteomes" id="UP000313066"/>
    </source>
</evidence>
<dbReference type="Proteomes" id="UP000313066">
    <property type="component" value="Unassembled WGS sequence"/>
</dbReference>
<organism evidence="3 4">
    <name type="scientific">Microbispora catharanthi</name>
    <dbReference type="NCBI Taxonomy" id="1712871"/>
    <lineage>
        <taxon>Bacteria</taxon>
        <taxon>Bacillati</taxon>
        <taxon>Actinomycetota</taxon>
        <taxon>Actinomycetes</taxon>
        <taxon>Streptosporangiales</taxon>
        <taxon>Streptosporangiaceae</taxon>
        <taxon>Microbispora</taxon>
    </lineage>
</organism>
<feature type="transmembrane region" description="Helical" evidence="1">
    <location>
        <begin position="39"/>
        <end position="60"/>
    </location>
</feature>
<feature type="signal peptide" evidence="2">
    <location>
        <begin position="1"/>
        <end position="18"/>
    </location>
</feature>
<dbReference type="AlphaFoldDB" id="A0A5N6BVX8"/>
<feature type="transmembrane region" description="Helical" evidence="1">
    <location>
        <begin position="67"/>
        <end position="85"/>
    </location>
</feature>
<reference evidence="3 4" key="1">
    <citation type="submission" date="2019-10" db="EMBL/GenBank/DDBJ databases">
        <title>Nonomuraea sp. nov., isolated from Phyllanthus amarus.</title>
        <authorList>
            <person name="Klykleung N."/>
            <person name="Tanasupawat S."/>
        </authorList>
    </citation>
    <scope>NUCLEOTIDE SEQUENCE [LARGE SCALE GENOMIC DNA]</scope>
    <source>
        <strain evidence="3 4">CR1-09</strain>
    </source>
</reference>
<keyword evidence="4" id="KW-1185">Reference proteome</keyword>
<proteinExistence type="predicted"/>
<protein>
    <submittedName>
        <fullName evidence="3">Uncharacterized protein</fullName>
    </submittedName>
</protein>
<evidence type="ECO:0000256" key="2">
    <source>
        <dbReference type="SAM" id="SignalP"/>
    </source>
</evidence>
<dbReference type="EMBL" id="VDMA02000007">
    <property type="protein sequence ID" value="KAB8184634.1"/>
    <property type="molecule type" value="Genomic_DNA"/>
</dbReference>
<keyword evidence="2" id="KW-0732">Signal</keyword>
<evidence type="ECO:0000256" key="1">
    <source>
        <dbReference type="SAM" id="Phobius"/>
    </source>
</evidence>
<dbReference type="RefSeq" id="WP_139575284.1">
    <property type="nucleotide sequence ID" value="NZ_VDMA02000007.1"/>
</dbReference>
<comment type="caution">
    <text evidence="3">The sequence shown here is derived from an EMBL/GenBank/DDBJ whole genome shotgun (WGS) entry which is preliminary data.</text>
</comment>
<gene>
    <name evidence="3" type="ORF">FH610_016275</name>
</gene>
<keyword evidence="1" id="KW-0472">Membrane</keyword>
<name>A0A5N6BVX8_9ACTN</name>
<keyword evidence="1" id="KW-0812">Transmembrane</keyword>
<accession>A0A5N6BVX8</accession>
<feature type="chain" id="PRO_5038340526" evidence="2">
    <location>
        <begin position="19"/>
        <end position="98"/>
    </location>
</feature>